<evidence type="ECO:0000313" key="3">
    <source>
        <dbReference type="Proteomes" id="UP000041254"/>
    </source>
</evidence>
<feature type="compositionally biased region" description="Low complexity" evidence="1">
    <location>
        <begin position="309"/>
        <end position="321"/>
    </location>
</feature>
<evidence type="ECO:0000256" key="1">
    <source>
        <dbReference type="SAM" id="MobiDB-lite"/>
    </source>
</evidence>
<dbReference type="SUPFAM" id="SSF55961">
    <property type="entry name" value="Bet v1-like"/>
    <property type="match status" value="1"/>
</dbReference>
<dbReference type="Gene3D" id="3.30.530.20">
    <property type="match status" value="1"/>
</dbReference>
<evidence type="ECO:0008006" key="4">
    <source>
        <dbReference type="Google" id="ProtNLM"/>
    </source>
</evidence>
<feature type="region of interest" description="Disordered" evidence="1">
    <location>
        <begin position="309"/>
        <end position="331"/>
    </location>
</feature>
<dbReference type="EMBL" id="CDMY01000325">
    <property type="protein sequence ID" value="CEM02389.1"/>
    <property type="molecule type" value="Genomic_DNA"/>
</dbReference>
<dbReference type="InterPro" id="IPR023393">
    <property type="entry name" value="START-like_dom_sf"/>
</dbReference>
<feature type="region of interest" description="Disordered" evidence="1">
    <location>
        <begin position="186"/>
        <end position="217"/>
    </location>
</feature>
<dbReference type="PhylomeDB" id="A0A0G4EVQ8"/>
<gene>
    <name evidence="2" type="ORF">Vbra_8348</name>
</gene>
<dbReference type="InParanoid" id="A0A0G4EVQ8"/>
<accession>A0A0G4EVQ8</accession>
<dbReference type="Proteomes" id="UP000041254">
    <property type="component" value="Unassembled WGS sequence"/>
</dbReference>
<feature type="compositionally biased region" description="Low complexity" evidence="1">
    <location>
        <begin position="186"/>
        <end position="195"/>
    </location>
</feature>
<sequence length="651" mass="73428">MANLEGGLSRLYRLVDKWNGQIDDATSYQSSGLHQDAWEQLQAVEGEVREFFDHLAHDDDGLFVDSSMVVPARRMGWHCMGLCGPAKVTYQQQGKEQGSVFTESEEALELVTALCRRLNEDDIIQDIRYLNLELDIENAELERRGTAFETQKLDDVKVDICHTPTPNASTMASTAQTGRLIDIAAPSPTATDASPLHLPQAPEIDSGGEGGEGGEPHPLLVELKSMVAEVNQYVDDEKVTMAYYHLQRLKSKTAKILKKERDGFSFPGVGPHPEQRRGSHYRKTGTSLLAGFSYDNLDAAHAHANATAADASQAHAAPAEAPLQMGDSDDRLKAPVYRRPTHTEDRAAVNRYPTEESIQMSSSRPSLVMTHADDGHRSARVRRQALNDHLQRLVGVSIDDMRLRKLNLQFRKVESVAAMINRNLSKDPSWTFERHRAYDFWWRMNDDGTAVIKIEGVLHEPLFNILCLVYEADLHSKWVPFLGSSDFVCNPTRFSEIVLHSYSLPWPLNHREGVVYGFGVDALDDPTYGCCMVVAWSVPDESTMFLGSKVPPVQKGTIRMVVEHFAYFLYPEDDKNTRVRCILKIDPKVKFLPLAIQAYLTRTICSWMWVNISKCSKNFKGSQWERRIAKRPEVYSFIENRLKTYLGGKNK</sequence>
<name>A0A0G4EVQ8_VITBC</name>
<dbReference type="PANTHER" id="PTHR34560:SF1">
    <property type="entry name" value="START DOMAIN-CONTAINING PROTEIN"/>
    <property type="match status" value="1"/>
</dbReference>
<dbReference type="AlphaFoldDB" id="A0A0G4EVQ8"/>
<dbReference type="VEuPathDB" id="CryptoDB:Vbra_8348"/>
<proteinExistence type="predicted"/>
<dbReference type="OrthoDB" id="17317at2759"/>
<dbReference type="PANTHER" id="PTHR34560">
    <property type="entry name" value="POLYKETIDE CYCLASE/DEHYDRASE/LIPID TRANSPORT SUPERFAMILY PROTEIN"/>
    <property type="match status" value="1"/>
</dbReference>
<protein>
    <recommendedName>
        <fullName evidence="4">START domain-containing protein</fullName>
    </recommendedName>
</protein>
<reference evidence="2 3" key="1">
    <citation type="submission" date="2014-11" db="EMBL/GenBank/DDBJ databases">
        <authorList>
            <person name="Zhu J."/>
            <person name="Qi W."/>
            <person name="Song R."/>
        </authorList>
    </citation>
    <scope>NUCLEOTIDE SEQUENCE [LARGE SCALE GENOMIC DNA]</scope>
</reference>
<keyword evidence="3" id="KW-1185">Reference proteome</keyword>
<organism evidence="2 3">
    <name type="scientific">Vitrella brassicaformis (strain CCMP3155)</name>
    <dbReference type="NCBI Taxonomy" id="1169540"/>
    <lineage>
        <taxon>Eukaryota</taxon>
        <taxon>Sar</taxon>
        <taxon>Alveolata</taxon>
        <taxon>Colpodellida</taxon>
        <taxon>Vitrellaceae</taxon>
        <taxon>Vitrella</taxon>
    </lineage>
</organism>
<evidence type="ECO:0000313" key="2">
    <source>
        <dbReference type="EMBL" id="CEM02389.1"/>
    </source>
</evidence>